<dbReference type="EMBL" id="LSSM01005694">
    <property type="protein sequence ID" value="OMJ12164.1"/>
    <property type="molecule type" value="Genomic_DNA"/>
</dbReference>
<evidence type="ECO:0000256" key="2">
    <source>
        <dbReference type="ARBA" id="ARBA00007296"/>
    </source>
</evidence>
<evidence type="ECO:0000256" key="6">
    <source>
        <dbReference type="ARBA" id="ARBA00022989"/>
    </source>
</evidence>
<evidence type="ECO:0000256" key="3">
    <source>
        <dbReference type="ARBA" id="ARBA00022448"/>
    </source>
</evidence>
<organism evidence="13 14">
    <name type="scientific">Smittium culicis</name>
    <dbReference type="NCBI Taxonomy" id="133412"/>
    <lineage>
        <taxon>Eukaryota</taxon>
        <taxon>Fungi</taxon>
        <taxon>Fungi incertae sedis</taxon>
        <taxon>Zoopagomycota</taxon>
        <taxon>Kickxellomycotina</taxon>
        <taxon>Harpellomycetes</taxon>
        <taxon>Harpellales</taxon>
        <taxon>Legeriomycetaceae</taxon>
        <taxon>Smittium</taxon>
    </lineage>
</organism>
<evidence type="ECO:0000256" key="4">
    <source>
        <dbReference type="ARBA" id="ARBA00022692"/>
    </source>
</evidence>
<dbReference type="GO" id="GO:0046961">
    <property type="term" value="F:proton-transporting ATPase activity, rotational mechanism"/>
    <property type="evidence" value="ECO:0007669"/>
    <property type="project" value="InterPro"/>
</dbReference>
<feature type="domain" description="V-ATPase proteolipid subunit C-like" evidence="12">
    <location>
        <begin position="53"/>
        <end position="110"/>
    </location>
</feature>
<evidence type="ECO:0000313" key="14">
    <source>
        <dbReference type="Proteomes" id="UP000187429"/>
    </source>
</evidence>
<evidence type="ECO:0000256" key="1">
    <source>
        <dbReference type="ARBA" id="ARBA00004141"/>
    </source>
</evidence>
<feature type="transmembrane region" description="Helical" evidence="11">
    <location>
        <begin position="132"/>
        <end position="155"/>
    </location>
</feature>
<keyword evidence="4 11" id="KW-0812">Transmembrane</keyword>
<gene>
    <name evidence="13" type="ORF">AYI69_g9526</name>
</gene>
<dbReference type="GO" id="GO:0033179">
    <property type="term" value="C:proton-transporting V-type ATPase, V0 domain"/>
    <property type="evidence" value="ECO:0007669"/>
    <property type="project" value="InterPro"/>
</dbReference>
<evidence type="ECO:0000256" key="8">
    <source>
        <dbReference type="ARBA" id="ARBA00023136"/>
    </source>
</evidence>
<dbReference type="PANTHER" id="PTHR10263">
    <property type="entry name" value="V-TYPE PROTON ATPASE PROTEOLIPID SUBUNIT"/>
    <property type="match status" value="1"/>
</dbReference>
<comment type="subcellular location">
    <subcellularLocation>
        <location evidence="1">Membrane</location>
        <topology evidence="1">Multi-pass membrane protein</topology>
    </subcellularLocation>
</comment>
<evidence type="ECO:0000313" key="13">
    <source>
        <dbReference type="EMBL" id="OMJ12164.1"/>
    </source>
</evidence>
<accession>A0A1R1XC05</accession>
<keyword evidence="6 11" id="KW-1133">Transmembrane helix</keyword>
<evidence type="ECO:0000256" key="11">
    <source>
        <dbReference type="RuleBase" id="RU363060"/>
    </source>
</evidence>
<keyword evidence="3 11" id="KW-0813">Transport</keyword>
<dbReference type="AlphaFoldDB" id="A0A1R1XC05"/>
<evidence type="ECO:0000256" key="7">
    <source>
        <dbReference type="ARBA" id="ARBA00023065"/>
    </source>
</evidence>
<evidence type="ECO:0000256" key="9">
    <source>
        <dbReference type="ARBA" id="ARBA00045519"/>
    </source>
</evidence>
<dbReference type="Pfam" id="PF00137">
    <property type="entry name" value="ATP-synt_C"/>
    <property type="match status" value="2"/>
</dbReference>
<dbReference type="InterPro" id="IPR000245">
    <property type="entry name" value="ATPase_proteolipid_csu"/>
</dbReference>
<feature type="transmembrane region" description="Helical" evidence="11">
    <location>
        <begin position="6"/>
        <end position="28"/>
    </location>
</feature>
<dbReference type="Proteomes" id="UP000187429">
    <property type="component" value="Unassembled WGS sequence"/>
</dbReference>
<comment type="caution">
    <text evidence="11">Lacks conserved residue(s) required for the propagation of feature annotation.</text>
</comment>
<feature type="transmembrane region" description="Helical" evidence="11">
    <location>
        <begin position="49"/>
        <end position="71"/>
    </location>
</feature>
<keyword evidence="7 11" id="KW-0406">Ion transport</keyword>
<comment type="similarity">
    <text evidence="2 11">Belongs to the V-ATPase proteolipid subunit family.</text>
</comment>
<reference evidence="14" key="1">
    <citation type="submission" date="2017-01" db="EMBL/GenBank/DDBJ databases">
        <authorList>
            <person name="Wang Y."/>
            <person name="White M."/>
            <person name="Kvist S."/>
            <person name="Moncalvo J.-M."/>
        </authorList>
    </citation>
    <scope>NUCLEOTIDE SEQUENCE [LARGE SCALE GENOMIC DNA]</scope>
    <source>
        <strain evidence="14">ID-206-W2</strain>
    </source>
</reference>
<sequence>MGYGKLTTYAFILLPSLYLAYSFFHLVLSGEGKRIDIGSFLLRISPYSWALYGISLCVGISVIGAAWGIFITGTSIMGGSVRSPQVATRNLISVIFCEVVAIYGIIMAIVFTSKISPVSSAKGFSNSDYYTAYSIFFGGLTVGICNLVCGLAVGITGSNAILADAHDQQLFVKILIIEIFGSVLGLFGLIVGLLVTGKAVNFEGA</sequence>
<dbReference type="CDD" id="cd18177">
    <property type="entry name" value="ATP-synt_Vo_c_ATP6F_rpt1"/>
    <property type="match status" value="1"/>
</dbReference>
<name>A0A1R1XC05_9FUNG</name>
<dbReference type="GO" id="GO:0005774">
    <property type="term" value="C:vacuolar membrane"/>
    <property type="evidence" value="ECO:0007669"/>
    <property type="project" value="UniProtKB-ARBA"/>
</dbReference>
<dbReference type="InterPro" id="IPR035921">
    <property type="entry name" value="F/V-ATP_Csub_sf"/>
</dbReference>
<comment type="function">
    <text evidence="11">Proton-conducting pore forming of the V0 complex of vacuolar(H+)-ATPase (V-ATPase), a multisubunit enzyme composed of a peripheral complex (V1) that hydrolyzes ATP and a membrane integral complex (V0) that translocates protons. V-ATPase is responsible for acidifying and maintaining the pH of intracellular compartments.</text>
</comment>
<keyword evidence="5" id="KW-0375">Hydrogen ion transport</keyword>
<protein>
    <submittedName>
        <fullName evidence="13">Putative V-type proton ATPase 20 kDa proteolipid subunit</fullName>
    </submittedName>
</protein>
<keyword evidence="8 11" id="KW-0472">Membrane</keyword>
<evidence type="ECO:0000256" key="10">
    <source>
        <dbReference type="ARBA" id="ARBA00046480"/>
    </source>
</evidence>
<dbReference type="FunFam" id="1.20.120.610:FF:000002">
    <property type="entry name" value="V-type proton ATPase proteolipid subunit"/>
    <property type="match status" value="1"/>
</dbReference>
<dbReference type="InterPro" id="IPR002379">
    <property type="entry name" value="ATPase_proteolipid_c-like_dom"/>
</dbReference>
<keyword evidence="14" id="KW-1185">Reference proteome</keyword>
<feature type="domain" description="V-ATPase proteolipid subunit C-like" evidence="12">
    <location>
        <begin position="138"/>
        <end position="194"/>
    </location>
</feature>
<comment type="caution">
    <text evidence="13">The sequence shown here is derived from an EMBL/GenBank/DDBJ whole genome shotgun (WGS) entry which is preliminary data.</text>
</comment>
<comment type="subunit">
    <text evidence="10 11">V-ATPase is a heteromultimeric enzyme composed of a peripheral catalytic V1 complex (components A to H) attached to an integral membrane V0 proton pore complex (components: a, c, c', c'', d, e, f and VOA1). The decameric c-ring forms the proton-conducting pore, and is composed of eight proteolipid subunits c, one subunit c' and one subunit c''.</text>
</comment>
<evidence type="ECO:0000259" key="12">
    <source>
        <dbReference type="Pfam" id="PF00137"/>
    </source>
</evidence>
<feature type="transmembrane region" description="Helical" evidence="11">
    <location>
        <begin position="175"/>
        <end position="195"/>
    </location>
</feature>
<comment type="function">
    <text evidence="9">Proton-conducting pore forming subunit of the V0 complex of vacuolar(H+)-ATPase (V-ATPase), a multisubunit enzyme composed of a peripheral complex (V1) that hydrolyzes ATP and a membrane integral complex (V0) that translocates protons. V-ATPase is responsible for acidifying and maintaining the pH of intracellular compartments.</text>
</comment>
<dbReference type="SUPFAM" id="SSF81333">
    <property type="entry name" value="F1F0 ATP synthase subunit C"/>
    <property type="match status" value="2"/>
</dbReference>
<feature type="transmembrane region" description="Helical" evidence="11">
    <location>
        <begin position="91"/>
        <end position="111"/>
    </location>
</feature>
<proteinExistence type="inferred from homology"/>
<dbReference type="OrthoDB" id="10264021at2759"/>
<dbReference type="CDD" id="cd18178">
    <property type="entry name" value="ATP-synt_Vo_c_ATP6F_rpt2"/>
    <property type="match status" value="1"/>
</dbReference>
<dbReference type="Gene3D" id="1.20.120.610">
    <property type="entry name" value="lithium bound rotor ring of v- atpase"/>
    <property type="match status" value="1"/>
</dbReference>
<evidence type="ECO:0000256" key="5">
    <source>
        <dbReference type="ARBA" id="ARBA00022781"/>
    </source>
</evidence>
<dbReference type="PRINTS" id="PR00122">
    <property type="entry name" value="VACATPASE"/>
</dbReference>